<protein>
    <submittedName>
        <fullName evidence="4">Response regulator</fullName>
    </submittedName>
</protein>
<dbReference type="GO" id="GO:0000160">
    <property type="term" value="P:phosphorelay signal transduction system"/>
    <property type="evidence" value="ECO:0007669"/>
    <property type="project" value="InterPro"/>
</dbReference>
<organism evidence="4 5">
    <name type="scientific">Rufibacter latericius</name>
    <dbReference type="NCBI Taxonomy" id="2487040"/>
    <lineage>
        <taxon>Bacteria</taxon>
        <taxon>Pseudomonadati</taxon>
        <taxon>Bacteroidota</taxon>
        <taxon>Cytophagia</taxon>
        <taxon>Cytophagales</taxon>
        <taxon>Hymenobacteraceae</taxon>
        <taxon>Rufibacter</taxon>
    </lineage>
</organism>
<dbReference type="PANTHER" id="PTHR44591">
    <property type="entry name" value="STRESS RESPONSE REGULATOR PROTEIN 1"/>
    <property type="match status" value="1"/>
</dbReference>
<feature type="domain" description="Response regulatory" evidence="3">
    <location>
        <begin position="43"/>
        <end position="165"/>
    </location>
</feature>
<dbReference type="SMART" id="SM00448">
    <property type="entry name" value="REC"/>
    <property type="match status" value="1"/>
</dbReference>
<dbReference type="PANTHER" id="PTHR44591:SF3">
    <property type="entry name" value="RESPONSE REGULATORY DOMAIN-CONTAINING PROTEIN"/>
    <property type="match status" value="1"/>
</dbReference>
<accession>A0A3M9MMP2</accession>
<dbReference type="SUPFAM" id="SSF52172">
    <property type="entry name" value="CheY-like"/>
    <property type="match status" value="1"/>
</dbReference>
<sequence length="165" mass="17857">MGTHSASRDAHLSTLPLREAASKALAGCHCSDIMPMEMDPTKKVLLVDDDGIYIFLLKRLLKRLGSVGEVVSAKEGSEALAMLRMDAERGTLPQVIITDIQMPGMDGIAFAKELAKLGLVDYRHTKVILNSGKASYANLDWPVEVPSASFFPKPLTYEDLAGILG</sequence>
<evidence type="ECO:0000256" key="1">
    <source>
        <dbReference type="ARBA" id="ARBA00022553"/>
    </source>
</evidence>
<proteinExistence type="predicted"/>
<evidence type="ECO:0000313" key="5">
    <source>
        <dbReference type="Proteomes" id="UP000272117"/>
    </source>
</evidence>
<comment type="caution">
    <text evidence="4">The sequence shown here is derived from an EMBL/GenBank/DDBJ whole genome shotgun (WGS) entry which is preliminary data.</text>
</comment>
<keyword evidence="5" id="KW-1185">Reference proteome</keyword>
<gene>
    <name evidence="4" type="ORF">EFB08_10060</name>
</gene>
<evidence type="ECO:0000313" key="4">
    <source>
        <dbReference type="EMBL" id="RNI26820.1"/>
    </source>
</evidence>
<name>A0A3M9MMP2_9BACT</name>
<feature type="modified residue" description="4-aspartylphosphate" evidence="2">
    <location>
        <position position="99"/>
    </location>
</feature>
<reference evidence="4 5" key="1">
    <citation type="submission" date="2018-11" db="EMBL/GenBank/DDBJ databases">
        <title>Rufibacter latericius sp. nov., isolated from water in Baiyang Lake.</title>
        <authorList>
            <person name="Yang Y."/>
        </authorList>
    </citation>
    <scope>NUCLEOTIDE SEQUENCE [LARGE SCALE GENOMIC DNA]</scope>
    <source>
        <strain evidence="4 5">R-22-1c-1</strain>
    </source>
</reference>
<dbReference type="EMBL" id="RJJD01000005">
    <property type="protein sequence ID" value="RNI26820.1"/>
    <property type="molecule type" value="Genomic_DNA"/>
</dbReference>
<dbReference type="InterPro" id="IPR050595">
    <property type="entry name" value="Bact_response_regulator"/>
</dbReference>
<dbReference type="OrthoDB" id="1524091at2"/>
<dbReference type="AlphaFoldDB" id="A0A3M9MMP2"/>
<dbReference type="Gene3D" id="3.40.50.2300">
    <property type="match status" value="1"/>
</dbReference>
<dbReference type="Proteomes" id="UP000272117">
    <property type="component" value="Unassembled WGS sequence"/>
</dbReference>
<dbReference type="InterPro" id="IPR011006">
    <property type="entry name" value="CheY-like_superfamily"/>
</dbReference>
<dbReference type="InterPro" id="IPR001789">
    <property type="entry name" value="Sig_transdc_resp-reg_receiver"/>
</dbReference>
<dbReference type="Pfam" id="PF00072">
    <property type="entry name" value="Response_reg"/>
    <property type="match status" value="1"/>
</dbReference>
<keyword evidence="1 2" id="KW-0597">Phosphoprotein</keyword>
<dbReference type="PROSITE" id="PS50110">
    <property type="entry name" value="RESPONSE_REGULATORY"/>
    <property type="match status" value="1"/>
</dbReference>
<evidence type="ECO:0000256" key="2">
    <source>
        <dbReference type="PROSITE-ProRule" id="PRU00169"/>
    </source>
</evidence>
<evidence type="ECO:0000259" key="3">
    <source>
        <dbReference type="PROSITE" id="PS50110"/>
    </source>
</evidence>